<evidence type="ECO:0000313" key="2">
    <source>
        <dbReference type="Proteomes" id="UP000574769"/>
    </source>
</evidence>
<dbReference type="RefSeq" id="WP_184112326.1">
    <property type="nucleotide sequence ID" value="NZ_JACHNY010000002.1"/>
</dbReference>
<evidence type="ECO:0000313" key="1">
    <source>
        <dbReference type="EMBL" id="MBB4616921.1"/>
    </source>
</evidence>
<dbReference type="GO" id="GO:0004519">
    <property type="term" value="F:endonuclease activity"/>
    <property type="evidence" value="ECO:0007669"/>
    <property type="project" value="InterPro"/>
</dbReference>
<dbReference type="InterPro" id="IPR044930">
    <property type="entry name" value="Homing_endonuclease_His-Me"/>
</dbReference>
<dbReference type="SUPFAM" id="SSF54060">
    <property type="entry name" value="His-Me finger endonucleases"/>
    <property type="match status" value="1"/>
</dbReference>
<protein>
    <submittedName>
        <fullName evidence="1">Fe-S-cluster-containing dehydrogenase component</fullName>
    </submittedName>
</protein>
<reference evidence="1 2" key="1">
    <citation type="submission" date="2020-08" db="EMBL/GenBank/DDBJ databases">
        <title>Genomic Encyclopedia of Type Strains, Phase IV (KMG-IV): sequencing the most valuable type-strain genomes for metagenomic binning, comparative biology and taxonomic classification.</title>
        <authorList>
            <person name="Goeker M."/>
        </authorList>
    </citation>
    <scope>NUCLEOTIDE SEQUENCE [LARGE SCALE GENOMIC DNA]</scope>
    <source>
        <strain evidence="1 2">DSM 15867</strain>
    </source>
</reference>
<dbReference type="InterPro" id="IPR044925">
    <property type="entry name" value="His-Me_finger_sf"/>
</dbReference>
<organism evidence="1 2">
    <name type="scientific">Sphingomonas abaci</name>
    <dbReference type="NCBI Taxonomy" id="237611"/>
    <lineage>
        <taxon>Bacteria</taxon>
        <taxon>Pseudomonadati</taxon>
        <taxon>Pseudomonadota</taxon>
        <taxon>Alphaproteobacteria</taxon>
        <taxon>Sphingomonadales</taxon>
        <taxon>Sphingomonadaceae</taxon>
        <taxon>Sphingomonas</taxon>
    </lineage>
</organism>
<accession>A0A7W7EXB3</accession>
<dbReference type="AlphaFoldDB" id="A0A7W7EXB3"/>
<dbReference type="Gene3D" id="3.90.75.10">
    <property type="entry name" value="Homing Intron 3 (I-ppo) Encoded Endonuclease, Chain A"/>
    <property type="match status" value="1"/>
</dbReference>
<gene>
    <name evidence="1" type="ORF">GGQ96_001041</name>
</gene>
<proteinExistence type="predicted"/>
<comment type="caution">
    <text evidence="1">The sequence shown here is derived from an EMBL/GenBank/DDBJ whole genome shotgun (WGS) entry which is preliminary data.</text>
</comment>
<name>A0A7W7EXB3_9SPHN</name>
<keyword evidence="2" id="KW-1185">Reference proteome</keyword>
<dbReference type="EMBL" id="JACHNY010000002">
    <property type="protein sequence ID" value="MBB4616921.1"/>
    <property type="molecule type" value="Genomic_DNA"/>
</dbReference>
<dbReference type="Proteomes" id="UP000574769">
    <property type="component" value="Unassembled WGS sequence"/>
</dbReference>
<sequence length="203" mass="23041">MMPAHRKYFNLPESKTCPECGSEFMRPPGYGHDRWHKAELCSLACASKRGSRRKAEQRVVQSADIFERQVDKRPGQGPAGECWQWTGNLCSKGYGRLGFNYKMLKAHRIALFGLNGHDDPRMACHHCDNPACVRPEHLYAGTAADNVSDKMTRGRHRGNHRLTKAQVEAIIADPRVYREIAQQYGISTSNVGMIKQRLTWKDT</sequence>